<evidence type="ECO:0000256" key="1">
    <source>
        <dbReference type="SAM" id="MobiDB-lite"/>
    </source>
</evidence>
<dbReference type="GeneID" id="106164093"/>
<feature type="region of interest" description="Disordered" evidence="1">
    <location>
        <begin position="184"/>
        <end position="218"/>
    </location>
</feature>
<protein>
    <submittedName>
        <fullName evidence="3">Uncharacterized protein LOC106164093 isoform X2</fullName>
    </submittedName>
</protein>
<feature type="compositionally biased region" description="Polar residues" evidence="1">
    <location>
        <begin position="204"/>
        <end position="218"/>
    </location>
</feature>
<accession>A0A1S3IGJ6</accession>
<dbReference type="InterPro" id="IPR012340">
    <property type="entry name" value="NA-bd_OB-fold"/>
</dbReference>
<dbReference type="Gene3D" id="2.40.50.140">
    <property type="entry name" value="Nucleic acid-binding proteins"/>
    <property type="match status" value="1"/>
</dbReference>
<proteinExistence type="predicted"/>
<gene>
    <name evidence="3" type="primary">LOC106164093</name>
</gene>
<keyword evidence="2" id="KW-1185">Reference proteome</keyword>
<dbReference type="Proteomes" id="UP000085678">
    <property type="component" value="Unplaced"/>
</dbReference>
<organism evidence="2 3">
    <name type="scientific">Lingula anatina</name>
    <name type="common">Brachiopod</name>
    <name type="synonym">Lingula unguis</name>
    <dbReference type="NCBI Taxonomy" id="7574"/>
    <lineage>
        <taxon>Eukaryota</taxon>
        <taxon>Metazoa</taxon>
        <taxon>Spiralia</taxon>
        <taxon>Lophotrochozoa</taxon>
        <taxon>Brachiopoda</taxon>
        <taxon>Linguliformea</taxon>
        <taxon>Lingulata</taxon>
        <taxon>Lingulida</taxon>
        <taxon>Linguloidea</taxon>
        <taxon>Lingulidae</taxon>
        <taxon>Lingula</taxon>
    </lineage>
</organism>
<sequence>MVKPMKTTVKEVKEMYQRGCTRALFSGTVTKMETKEVIVKNEATPLNQMTVTDDTGSITVNLWRAATTSPVKLGSQLSVEGNLHFNTYENQLVCHVNSRENVEIQESVRMEKAIRLLGISYDHTMQKFLFFTEEEEELQMSLDEATKIWPHPSEDEISKTLPLDITCVVTEGYMTDVAIQDIGQHTMPEPGTSGSKPSMPEPGTSGSKSTMPEPGTSV</sequence>
<dbReference type="RefSeq" id="XP_013397342.1">
    <property type="nucleotide sequence ID" value="XM_013541888.1"/>
</dbReference>
<reference evidence="3" key="1">
    <citation type="submission" date="2025-08" db="UniProtKB">
        <authorList>
            <consortium name="RefSeq"/>
        </authorList>
    </citation>
    <scope>IDENTIFICATION</scope>
    <source>
        <tissue evidence="3">Gonads</tissue>
    </source>
</reference>
<dbReference type="AlphaFoldDB" id="A0A1S3IGJ6"/>
<evidence type="ECO:0000313" key="2">
    <source>
        <dbReference type="Proteomes" id="UP000085678"/>
    </source>
</evidence>
<name>A0A1S3IGJ6_LINAN</name>
<evidence type="ECO:0000313" key="3">
    <source>
        <dbReference type="RefSeq" id="XP_013397342.1"/>
    </source>
</evidence>